<keyword evidence="3" id="KW-1185">Reference proteome</keyword>
<name>K0R0F7_THAOC</name>
<feature type="compositionally biased region" description="Polar residues" evidence="1">
    <location>
        <begin position="42"/>
        <end position="68"/>
    </location>
</feature>
<evidence type="ECO:0000313" key="3">
    <source>
        <dbReference type="Proteomes" id="UP000266841"/>
    </source>
</evidence>
<organism evidence="2 3">
    <name type="scientific">Thalassiosira oceanica</name>
    <name type="common">Marine diatom</name>
    <dbReference type="NCBI Taxonomy" id="159749"/>
    <lineage>
        <taxon>Eukaryota</taxon>
        <taxon>Sar</taxon>
        <taxon>Stramenopiles</taxon>
        <taxon>Ochrophyta</taxon>
        <taxon>Bacillariophyta</taxon>
        <taxon>Coscinodiscophyceae</taxon>
        <taxon>Thalassiosirophycidae</taxon>
        <taxon>Thalassiosirales</taxon>
        <taxon>Thalassiosiraceae</taxon>
        <taxon>Thalassiosira</taxon>
    </lineage>
</organism>
<comment type="caution">
    <text evidence="2">The sequence shown here is derived from an EMBL/GenBank/DDBJ whole genome shotgun (WGS) entry which is preliminary data.</text>
</comment>
<sequence length="83" mass="9113">DALSAEWSDPGECREDNQEFQSQFAEPNDASRVRPTARSTDDVGTSVQSEDVGVQVSTPNVQSTNETAVRSRAPKRCPVLWFA</sequence>
<accession>K0R0F7</accession>
<feature type="region of interest" description="Disordered" evidence="1">
    <location>
        <begin position="1"/>
        <end position="70"/>
    </location>
</feature>
<reference evidence="2 3" key="1">
    <citation type="journal article" date="2012" name="Genome Biol.">
        <title>Genome and low-iron response of an oceanic diatom adapted to chronic iron limitation.</title>
        <authorList>
            <person name="Lommer M."/>
            <person name="Specht M."/>
            <person name="Roy A.S."/>
            <person name="Kraemer L."/>
            <person name="Andreson R."/>
            <person name="Gutowska M.A."/>
            <person name="Wolf J."/>
            <person name="Bergner S.V."/>
            <person name="Schilhabel M.B."/>
            <person name="Klostermeier U.C."/>
            <person name="Beiko R.G."/>
            <person name="Rosenstiel P."/>
            <person name="Hippler M."/>
            <person name="Laroche J."/>
        </authorList>
    </citation>
    <scope>NUCLEOTIDE SEQUENCE [LARGE SCALE GENOMIC DNA]</scope>
    <source>
        <strain evidence="2 3">CCMP1005</strain>
    </source>
</reference>
<dbReference type="EMBL" id="AGNL01048756">
    <property type="protein sequence ID" value="EJK45125.1"/>
    <property type="molecule type" value="Genomic_DNA"/>
</dbReference>
<gene>
    <name evidence="2" type="ORF">THAOC_36277</name>
</gene>
<dbReference type="Proteomes" id="UP000266841">
    <property type="component" value="Unassembled WGS sequence"/>
</dbReference>
<evidence type="ECO:0000256" key="1">
    <source>
        <dbReference type="SAM" id="MobiDB-lite"/>
    </source>
</evidence>
<feature type="non-terminal residue" evidence="2">
    <location>
        <position position="1"/>
    </location>
</feature>
<dbReference type="AlphaFoldDB" id="K0R0F7"/>
<protein>
    <submittedName>
        <fullName evidence="2">Uncharacterized protein</fullName>
    </submittedName>
</protein>
<evidence type="ECO:0000313" key="2">
    <source>
        <dbReference type="EMBL" id="EJK45125.1"/>
    </source>
</evidence>
<proteinExistence type="predicted"/>